<keyword evidence="4 6" id="KW-0472">Membrane</keyword>
<dbReference type="Pfam" id="PF03547">
    <property type="entry name" value="Mem_trans"/>
    <property type="match status" value="1"/>
</dbReference>
<dbReference type="AlphaFoldDB" id="A0A830HM86"/>
<reference evidence="7" key="1">
    <citation type="submission" date="2020-10" db="EMBL/GenBank/DDBJ databases">
        <title>Unveiling of a novel bifunctional photoreceptor, Dualchrome1, isolated from a cosmopolitan green alga.</title>
        <authorList>
            <person name="Suzuki S."/>
            <person name="Kawachi M."/>
        </authorList>
    </citation>
    <scope>NUCLEOTIDE SEQUENCE</scope>
    <source>
        <strain evidence="7">NIES 2893</strain>
    </source>
</reference>
<dbReference type="GO" id="GO:0016020">
    <property type="term" value="C:membrane"/>
    <property type="evidence" value="ECO:0007669"/>
    <property type="project" value="UniProtKB-SubCell"/>
</dbReference>
<feature type="transmembrane region" description="Helical" evidence="6">
    <location>
        <begin position="21"/>
        <end position="39"/>
    </location>
</feature>
<comment type="subcellular location">
    <subcellularLocation>
        <location evidence="1">Membrane</location>
        <topology evidence="1">Multi-pass membrane protein</topology>
    </subcellularLocation>
</comment>
<evidence type="ECO:0000256" key="5">
    <source>
        <dbReference type="SAM" id="MobiDB-lite"/>
    </source>
</evidence>
<keyword evidence="3 6" id="KW-1133">Transmembrane helix</keyword>
<evidence type="ECO:0000256" key="6">
    <source>
        <dbReference type="SAM" id="Phobius"/>
    </source>
</evidence>
<evidence type="ECO:0000313" key="7">
    <source>
        <dbReference type="EMBL" id="GHP08526.1"/>
    </source>
</evidence>
<evidence type="ECO:0000256" key="4">
    <source>
        <dbReference type="ARBA" id="ARBA00023136"/>
    </source>
</evidence>
<dbReference type="PANTHER" id="PTHR31419:SF1">
    <property type="entry name" value="PROTEIN PIN-LIKES 6"/>
    <property type="match status" value="1"/>
</dbReference>
<feature type="transmembrane region" description="Helical" evidence="6">
    <location>
        <begin position="377"/>
        <end position="397"/>
    </location>
</feature>
<evidence type="ECO:0000256" key="1">
    <source>
        <dbReference type="ARBA" id="ARBA00004141"/>
    </source>
</evidence>
<accession>A0A830HM86</accession>
<dbReference type="PANTHER" id="PTHR31419">
    <property type="entry name" value="PROTEIN PIN-LIKES 2"/>
    <property type="match status" value="1"/>
</dbReference>
<evidence type="ECO:0000256" key="2">
    <source>
        <dbReference type="ARBA" id="ARBA00022692"/>
    </source>
</evidence>
<evidence type="ECO:0000313" key="8">
    <source>
        <dbReference type="Proteomes" id="UP000660262"/>
    </source>
</evidence>
<feature type="transmembrane region" description="Helical" evidence="6">
    <location>
        <begin position="336"/>
        <end position="357"/>
    </location>
</feature>
<dbReference type="Proteomes" id="UP000660262">
    <property type="component" value="Unassembled WGS sequence"/>
</dbReference>
<dbReference type="GO" id="GO:0080162">
    <property type="term" value="P:endoplasmic reticulum to cytosol auxin transport"/>
    <property type="evidence" value="ECO:0007669"/>
    <property type="project" value="InterPro"/>
</dbReference>
<dbReference type="OrthoDB" id="191139at2759"/>
<protein>
    <recommendedName>
        <fullName evidence="9">Auxin efflux carrier</fullName>
    </recommendedName>
</protein>
<comment type="caution">
    <text evidence="7">The sequence shown here is derived from an EMBL/GenBank/DDBJ whole genome shotgun (WGS) entry which is preliminary data.</text>
</comment>
<sequence length="433" mass="45651">MYARRSGILDSAASRKTLSALTFNVTLPCFLFVSIAAAINSSTSAVARLAPLPLAAFAFVLTGASLGYLVAKITNVRRKDVAAAVIVSSALGNSNNLPVVLAQAIAQYAPQLLGSDDSEQIERQCVAYVGAYLSAFSFLLWSAAPVALRAKDEYHRVDDDDNNDDDDAAATSTGEAVAAAAEVELATVASTGALADMERQTTTATRSPINDTDEERSQRELLPTSTRRPSADITSTGLSPSFNATSSWAASCRSRLPKLPPWVGQAFAPPVLSVLFAVACGLIPAFHKHVIANGGELHVFFAAVTTIGQAAIPISVMLLGAGLAKGPTFRVIKLSTCICIAVARLIVLPMIALGILVTIENLFPNVVPSDPTYRFVFLLQSCTPTANNIIIIATIYADEEVATAIAAAMFTQYCLAPFTLTANLSVFLAYVSR</sequence>
<name>A0A830HM86_9CHLO</name>
<feature type="transmembrane region" description="Helical" evidence="6">
    <location>
        <begin position="51"/>
        <end position="71"/>
    </location>
</feature>
<evidence type="ECO:0000256" key="3">
    <source>
        <dbReference type="ARBA" id="ARBA00022989"/>
    </source>
</evidence>
<feature type="region of interest" description="Disordered" evidence="5">
    <location>
        <begin position="192"/>
        <end position="238"/>
    </location>
</feature>
<gene>
    <name evidence="7" type="ORF">PPROV_000726400</name>
</gene>
<feature type="transmembrane region" description="Helical" evidence="6">
    <location>
        <begin position="126"/>
        <end position="148"/>
    </location>
</feature>
<dbReference type="EMBL" id="BNJQ01000021">
    <property type="protein sequence ID" value="GHP08526.1"/>
    <property type="molecule type" value="Genomic_DNA"/>
</dbReference>
<organism evidence="7 8">
    <name type="scientific">Pycnococcus provasolii</name>
    <dbReference type="NCBI Taxonomy" id="41880"/>
    <lineage>
        <taxon>Eukaryota</taxon>
        <taxon>Viridiplantae</taxon>
        <taxon>Chlorophyta</taxon>
        <taxon>Pseudoscourfieldiophyceae</taxon>
        <taxon>Pseudoscourfieldiales</taxon>
        <taxon>Pycnococcaceae</taxon>
        <taxon>Pycnococcus</taxon>
    </lineage>
</organism>
<keyword evidence="8" id="KW-1185">Reference proteome</keyword>
<feature type="transmembrane region" description="Helical" evidence="6">
    <location>
        <begin position="299"/>
        <end position="324"/>
    </location>
</feature>
<feature type="transmembrane region" description="Helical" evidence="6">
    <location>
        <begin position="83"/>
        <end position="106"/>
    </location>
</feature>
<feature type="compositionally biased region" description="Polar residues" evidence="5">
    <location>
        <begin position="223"/>
        <end position="238"/>
    </location>
</feature>
<feature type="compositionally biased region" description="Polar residues" evidence="5">
    <location>
        <begin position="200"/>
        <end position="210"/>
    </location>
</feature>
<dbReference type="InterPro" id="IPR004776">
    <property type="entry name" value="Mem_transp_PIN-like"/>
</dbReference>
<keyword evidence="2 6" id="KW-0812">Transmembrane</keyword>
<feature type="transmembrane region" description="Helical" evidence="6">
    <location>
        <begin position="404"/>
        <end position="431"/>
    </location>
</feature>
<evidence type="ECO:0008006" key="9">
    <source>
        <dbReference type="Google" id="ProtNLM"/>
    </source>
</evidence>
<feature type="transmembrane region" description="Helical" evidence="6">
    <location>
        <begin position="262"/>
        <end position="287"/>
    </location>
</feature>
<proteinExistence type="predicted"/>
<dbReference type="InterPro" id="IPR039305">
    <property type="entry name" value="PILS2/6"/>
</dbReference>